<keyword evidence="3" id="KW-0413">Isomerase</keyword>
<evidence type="ECO:0000256" key="3">
    <source>
        <dbReference type="ARBA" id="ARBA00023235"/>
    </source>
</evidence>
<protein>
    <recommendedName>
        <fullName evidence="4">Mandelate racemase/muconate lactonizing enzyme C-terminal domain-containing protein</fullName>
    </recommendedName>
</protein>
<keyword evidence="6" id="KW-1185">Reference proteome</keyword>
<proteinExistence type="inferred from homology"/>
<accession>A0ABT4QKE2</accession>
<comment type="caution">
    <text evidence="5">The sequence shown here is derived from an EMBL/GenBank/DDBJ whole genome shotgun (WGS) entry which is preliminary data.</text>
</comment>
<dbReference type="InterPro" id="IPR013341">
    <property type="entry name" value="Mandelate_racemase_N_dom"/>
</dbReference>
<evidence type="ECO:0000313" key="6">
    <source>
        <dbReference type="Proteomes" id="UP001527882"/>
    </source>
</evidence>
<evidence type="ECO:0000313" key="5">
    <source>
        <dbReference type="EMBL" id="MCZ8517335.1"/>
    </source>
</evidence>
<dbReference type="EMBL" id="JAQAGZ010000035">
    <property type="protein sequence ID" value="MCZ8517335.1"/>
    <property type="molecule type" value="Genomic_DNA"/>
</dbReference>
<evidence type="ECO:0000259" key="4">
    <source>
        <dbReference type="SMART" id="SM00922"/>
    </source>
</evidence>
<organism evidence="5 6">
    <name type="scientific">Paenibacillus gyeongsangnamensis</name>
    <dbReference type="NCBI Taxonomy" id="3388067"/>
    <lineage>
        <taxon>Bacteria</taxon>
        <taxon>Bacillati</taxon>
        <taxon>Bacillota</taxon>
        <taxon>Bacilli</taxon>
        <taxon>Bacillales</taxon>
        <taxon>Paenibacillaceae</taxon>
        <taxon>Paenibacillus</taxon>
    </lineage>
</organism>
<dbReference type="PANTHER" id="PTHR48073">
    <property type="entry name" value="O-SUCCINYLBENZOATE SYNTHASE-RELATED"/>
    <property type="match status" value="1"/>
</dbReference>
<name>A0ABT4QKE2_9BACL</name>
<reference evidence="5 6" key="1">
    <citation type="submission" date="2022-12" db="EMBL/GenBank/DDBJ databases">
        <title>Draft genome sequence of Paenibacillus sp. dW9.</title>
        <authorList>
            <person name="Choi E.-W."/>
            <person name="Kim D.-U."/>
        </authorList>
    </citation>
    <scope>NUCLEOTIDE SEQUENCE [LARGE SCALE GENOMIC DNA]</scope>
    <source>
        <strain evidence="6">dW9</strain>
    </source>
</reference>
<dbReference type="Gene3D" id="3.30.390.10">
    <property type="entry name" value="Enolase-like, N-terminal domain"/>
    <property type="match status" value="1"/>
</dbReference>
<dbReference type="SMART" id="SM00922">
    <property type="entry name" value="MR_MLE"/>
    <property type="match status" value="1"/>
</dbReference>
<dbReference type="SUPFAM" id="SSF51604">
    <property type="entry name" value="Enolase C-terminal domain-like"/>
    <property type="match status" value="1"/>
</dbReference>
<dbReference type="Proteomes" id="UP001527882">
    <property type="component" value="Unassembled WGS sequence"/>
</dbReference>
<evidence type="ECO:0000256" key="1">
    <source>
        <dbReference type="ARBA" id="ARBA00008031"/>
    </source>
</evidence>
<gene>
    <name evidence="5" type="ORF">O9H85_34300</name>
</gene>
<comment type="similarity">
    <text evidence="1">Belongs to the mandelate racemase/muconate lactonizing enzyme family.</text>
</comment>
<keyword evidence="2" id="KW-0479">Metal-binding</keyword>
<evidence type="ECO:0000256" key="2">
    <source>
        <dbReference type="ARBA" id="ARBA00022723"/>
    </source>
</evidence>
<dbReference type="Pfam" id="PF13378">
    <property type="entry name" value="MR_MLE_C"/>
    <property type="match status" value="1"/>
</dbReference>
<dbReference type="InterPro" id="IPR029017">
    <property type="entry name" value="Enolase-like_N"/>
</dbReference>
<dbReference type="InterPro" id="IPR013342">
    <property type="entry name" value="Mandelate_racemase_C"/>
</dbReference>
<feature type="domain" description="Mandelate racemase/muconate lactonizing enzyme C-terminal" evidence="4">
    <location>
        <begin position="160"/>
        <end position="256"/>
    </location>
</feature>
<dbReference type="InterPro" id="IPR036849">
    <property type="entry name" value="Enolase-like_C_sf"/>
</dbReference>
<dbReference type="Pfam" id="PF02746">
    <property type="entry name" value="MR_MLE_N"/>
    <property type="match status" value="1"/>
</dbReference>
<dbReference type="RefSeq" id="WP_269885864.1">
    <property type="nucleotide sequence ID" value="NZ_JAQAGZ010000035.1"/>
</dbReference>
<dbReference type="PANTHER" id="PTHR48073:SF2">
    <property type="entry name" value="O-SUCCINYLBENZOATE SYNTHASE"/>
    <property type="match status" value="1"/>
</dbReference>
<dbReference type="SFLD" id="SFLDS00001">
    <property type="entry name" value="Enolase"/>
    <property type="match status" value="1"/>
</dbReference>
<dbReference type="Gene3D" id="3.20.20.120">
    <property type="entry name" value="Enolase-like C-terminal domain"/>
    <property type="match status" value="1"/>
</dbReference>
<dbReference type="InterPro" id="IPR029065">
    <property type="entry name" value="Enolase_C-like"/>
</dbReference>
<sequence>MKIADLKIYPFQAKRVYSTVTAALGGLANKEGGHSFSDFAVIELTSDEGVKGYGEVSDIPDTMFMPDGTKFTIEQLEAYLAKQLIGKEAFQIEELLQGYPEKNMVDERPDGTVYDIVGCGVDNALLDLIGKSLNVPVYNLFGGKKKDKIWVSWVVYIRGIEYLEAEIAEKVTEGFDAFKLKVGIDPKEDLERLRIIREVAGDKAVIKLDANSGWTFDEAVENLKRMEKYNPAGIETPIPYLDVEGKAKLKSRIGMPILEHVHSPEFGLELLKHDAVDVFNVSTAGAGGMFKARKVLALAESAGKQCLLGSTVECGLGTASQLHLAASSSLITWPSDLIGPKMYLNDFLTAPHVWDQNHLLVPDGAGFGVQVDSELK</sequence>
<dbReference type="SUPFAM" id="SSF54826">
    <property type="entry name" value="Enolase N-terminal domain-like"/>
    <property type="match status" value="1"/>
</dbReference>